<accession>A0A0A9DHM2</accession>
<dbReference type="AlphaFoldDB" id="A0A0A9DHM2"/>
<evidence type="ECO:0000313" key="1">
    <source>
        <dbReference type="EMBL" id="JAD86173.1"/>
    </source>
</evidence>
<organism evidence="1">
    <name type="scientific">Arundo donax</name>
    <name type="common">Giant reed</name>
    <name type="synonym">Donax arundinaceus</name>
    <dbReference type="NCBI Taxonomy" id="35708"/>
    <lineage>
        <taxon>Eukaryota</taxon>
        <taxon>Viridiplantae</taxon>
        <taxon>Streptophyta</taxon>
        <taxon>Embryophyta</taxon>
        <taxon>Tracheophyta</taxon>
        <taxon>Spermatophyta</taxon>
        <taxon>Magnoliopsida</taxon>
        <taxon>Liliopsida</taxon>
        <taxon>Poales</taxon>
        <taxon>Poaceae</taxon>
        <taxon>PACMAD clade</taxon>
        <taxon>Arundinoideae</taxon>
        <taxon>Arundineae</taxon>
        <taxon>Arundo</taxon>
    </lineage>
</organism>
<dbReference type="EMBL" id="GBRH01211722">
    <property type="protein sequence ID" value="JAD86173.1"/>
    <property type="molecule type" value="Transcribed_RNA"/>
</dbReference>
<proteinExistence type="predicted"/>
<reference evidence="1" key="2">
    <citation type="journal article" date="2015" name="Data Brief">
        <title>Shoot transcriptome of the giant reed, Arundo donax.</title>
        <authorList>
            <person name="Barrero R.A."/>
            <person name="Guerrero F.D."/>
            <person name="Moolhuijzen P."/>
            <person name="Goolsby J.A."/>
            <person name="Tidwell J."/>
            <person name="Bellgard S.E."/>
            <person name="Bellgard M.I."/>
        </authorList>
    </citation>
    <scope>NUCLEOTIDE SEQUENCE</scope>
    <source>
        <tissue evidence="1">Shoot tissue taken approximately 20 cm above the soil surface</tissue>
    </source>
</reference>
<reference evidence="1" key="1">
    <citation type="submission" date="2014-09" db="EMBL/GenBank/DDBJ databases">
        <authorList>
            <person name="Magalhaes I.L.F."/>
            <person name="Oliveira U."/>
            <person name="Santos F.R."/>
            <person name="Vidigal T.H.D.A."/>
            <person name="Brescovit A.D."/>
            <person name="Santos A.J."/>
        </authorList>
    </citation>
    <scope>NUCLEOTIDE SEQUENCE</scope>
    <source>
        <tissue evidence="1">Shoot tissue taken approximately 20 cm above the soil surface</tissue>
    </source>
</reference>
<name>A0A0A9DHM2_ARUDO</name>
<protein>
    <submittedName>
        <fullName evidence="1">Uncharacterized protein</fullName>
    </submittedName>
</protein>
<sequence>MSFPFADSAVTSAPTYEGIINTTNCPLWCGCAHPNVVLALPELDVLLHFIKALLHWAYCLVNSELEILYHIFSAANYKVSNTLFNISHIYLIGFQLRKPHFGRPSDILYLIRIHRIRGGVVPKY</sequence>